<evidence type="ECO:0000256" key="1">
    <source>
        <dbReference type="SAM" id="SignalP"/>
    </source>
</evidence>
<dbReference type="RefSeq" id="WP_120402398.1">
    <property type="nucleotide sequence ID" value="NZ_RAXV01000015.1"/>
</dbReference>
<evidence type="ECO:0008006" key="4">
    <source>
        <dbReference type="Google" id="ProtNLM"/>
    </source>
</evidence>
<evidence type="ECO:0000313" key="2">
    <source>
        <dbReference type="EMBL" id="RKG31430.1"/>
    </source>
</evidence>
<feature type="signal peptide" evidence="1">
    <location>
        <begin position="1"/>
        <end position="27"/>
    </location>
</feature>
<dbReference type="EMBL" id="RAXV01000015">
    <property type="protein sequence ID" value="RKG31430.1"/>
    <property type="molecule type" value="Genomic_DNA"/>
</dbReference>
<accession>A0A3A8EKZ6</accession>
<name>A0A3A8EKZ6_9GAMM</name>
<protein>
    <recommendedName>
        <fullName evidence="4">Nuclear transport factor 2 family protein</fullName>
    </recommendedName>
</protein>
<dbReference type="OrthoDB" id="6049834at2"/>
<keyword evidence="3" id="KW-1185">Reference proteome</keyword>
<keyword evidence="1" id="KW-0732">Signal</keyword>
<comment type="caution">
    <text evidence="2">The sequence shown here is derived from an EMBL/GenBank/DDBJ whole genome shotgun (WGS) entry which is preliminary data.</text>
</comment>
<proteinExistence type="predicted"/>
<dbReference type="AlphaFoldDB" id="A0A3A8EKZ6"/>
<organism evidence="2 3">
    <name type="scientific">Acinetobacter tianfuensis</name>
    <dbReference type="NCBI Taxonomy" id="2419603"/>
    <lineage>
        <taxon>Bacteria</taxon>
        <taxon>Pseudomonadati</taxon>
        <taxon>Pseudomonadota</taxon>
        <taxon>Gammaproteobacteria</taxon>
        <taxon>Moraxellales</taxon>
        <taxon>Moraxellaceae</taxon>
        <taxon>Acinetobacter</taxon>
    </lineage>
</organism>
<sequence>MPFKHNRAAFRKILLSTMLFSAAAASAENRQCQKDYESVISAEITQISTALNEGNYSHILEKSDFSIIEFSGGIESYKAILSLAASFFKQSNIQVEKVELLPPNNSHIFGKKEFCVIPKQLTILINGKSITGDPSFMLAVRPLNSKEWKYIDGTGLKKNPDMLYTLFPEIPSSQNIITD</sequence>
<evidence type="ECO:0000313" key="3">
    <source>
        <dbReference type="Proteomes" id="UP000282388"/>
    </source>
</evidence>
<gene>
    <name evidence="2" type="ORF">D7V32_08170</name>
</gene>
<feature type="chain" id="PRO_5017317519" description="Nuclear transport factor 2 family protein" evidence="1">
    <location>
        <begin position="28"/>
        <end position="179"/>
    </location>
</feature>
<dbReference type="Proteomes" id="UP000282388">
    <property type="component" value="Unassembled WGS sequence"/>
</dbReference>
<reference evidence="2 3" key="1">
    <citation type="submission" date="2018-09" db="EMBL/GenBank/DDBJ databases">
        <title>The draft genome of Acinetobacter spp. strains.</title>
        <authorList>
            <person name="Qin J."/>
            <person name="Feng Y."/>
            <person name="Zong Z."/>
        </authorList>
    </citation>
    <scope>NUCLEOTIDE SEQUENCE [LARGE SCALE GENOMIC DNA]</scope>
    <source>
        <strain evidence="2 3">WCHAc060012</strain>
    </source>
</reference>